<evidence type="ECO:0000256" key="1">
    <source>
        <dbReference type="SAM" id="SignalP"/>
    </source>
</evidence>
<accession>A0ABC8SZC9</accession>
<keyword evidence="4" id="KW-1185">Reference proteome</keyword>
<dbReference type="PANTHER" id="PTHR31111">
    <property type="entry name" value="BNAA05G37150D PROTEIN-RELATED"/>
    <property type="match status" value="1"/>
</dbReference>
<feature type="domain" description="F-box associated beta-propeller type 1" evidence="2">
    <location>
        <begin position="12"/>
        <end position="151"/>
    </location>
</feature>
<dbReference type="InterPro" id="IPR006527">
    <property type="entry name" value="F-box-assoc_dom_typ1"/>
</dbReference>
<keyword evidence="1" id="KW-0732">Signal</keyword>
<dbReference type="EMBL" id="CAUOFW020003481">
    <property type="protein sequence ID" value="CAK9160228.1"/>
    <property type="molecule type" value="Genomic_DNA"/>
</dbReference>
<feature type="chain" id="PRO_5044877245" description="F-box associated beta-propeller type 1 domain-containing protein" evidence="1">
    <location>
        <begin position="16"/>
        <end position="158"/>
    </location>
</feature>
<dbReference type="NCBIfam" id="TIGR01640">
    <property type="entry name" value="F_box_assoc_1"/>
    <property type="match status" value="1"/>
</dbReference>
<dbReference type="Proteomes" id="UP001642360">
    <property type="component" value="Unassembled WGS sequence"/>
</dbReference>
<evidence type="ECO:0000259" key="2">
    <source>
        <dbReference type="Pfam" id="PF07734"/>
    </source>
</evidence>
<name>A0ABC8SZC9_9AQUA</name>
<sequence>MHISIPLLHWHFCQGLMCFLCRDHVYVCNLSTQEFLEVPYSIKLRSVRNFALGYLPSTSEYKIVHWFRETDSNDVQQLVCQIFTIKEGGSNAQGSWRVIGNSPDFCWGSGFPISLNGSIYWFGNDHRNNGDPMNIYTFDLATEEYKTVVSPNLFRPFP</sequence>
<dbReference type="Pfam" id="PF07734">
    <property type="entry name" value="FBA_1"/>
    <property type="match status" value="1"/>
</dbReference>
<protein>
    <recommendedName>
        <fullName evidence="2">F-box associated beta-propeller type 1 domain-containing protein</fullName>
    </recommendedName>
</protein>
<dbReference type="AlphaFoldDB" id="A0ABC8SZC9"/>
<evidence type="ECO:0000313" key="3">
    <source>
        <dbReference type="EMBL" id="CAK9160228.1"/>
    </source>
</evidence>
<feature type="signal peptide" evidence="1">
    <location>
        <begin position="1"/>
        <end position="15"/>
    </location>
</feature>
<gene>
    <name evidence="3" type="ORF">ILEXP_LOCUS28968</name>
</gene>
<comment type="caution">
    <text evidence="3">The sequence shown here is derived from an EMBL/GenBank/DDBJ whole genome shotgun (WGS) entry which is preliminary data.</text>
</comment>
<evidence type="ECO:0000313" key="4">
    <source>
        <dbReference type="Proteomes" id="UP001642360"/>
    </source>
</evidence>
<dbReference type="PANTHER" id="PTHR31111:SF136">
    <property type="entry name" value="F-BOX ASSOCIATED DOMAIN-CONTAINING PROTEIN"/>
    <property type="match status" value="1"/>
</dbReference>
<dbReference type="InterPro" id="IPR017451">
    <property type="entry name" value="F-box-assoc_interact_dom"/>
</dbReference>
<reference evidence="3 4" key="1">
    <citation type="submission" date="2024-02" db="EMBL/GenBank/DDBJ databases">
        <authorList>
            <person name="Vignale AGUSTIN F."/>
            <person name="Sosa J E."/>
            <person name="Modenutti C."/>
        </authorList>
    </citation>
    <scope>NUCLEOTIDE SEQUENCE [LARGE SCALE GENOMIC DNA]</scope>
</reference>
<proteinExistence type="predicted"/>
<organism evidence="3 4">
    <name type="scientific">Ilex paraguariensis</name>
    <name type="common">yerba mate</name>
    <dbReference type="NCBI Taxonomy" id="185542"/>
    <lineage>
        <taxon>Eukaryota</taxon>
        <taxon>Viridiplantae</taxon>
        <taxon>Streptophyta</taxon>
        <taxon>Embryophyta</taxon>
        <taxon>Tracheophyta</taxon>
        <taxon>Spermatophyta</taxon>
        <taxon>Magnoliopsida</taxon>
        <taxon>eudicotyledons</taxon>
        <taxon>Gunneridae</taxon>
        <taxon>Pentapetalae</taxon>
        <taxon>asterids</taxon>
        <taxon>campanulids</taxon>
        <taxon>Aquifoliales</taxon>
        <taxon>Aquifoliaceae</taxon>
        <taxon>Ilex</taxon>
    </lineage>
</organism>